<protein>
    <recommendedName>
        <fullName evidence="2">ORC6 second cyclin-like domain-containing protein</fullName>
    </recommendedName>
</protein>
<keyword evidence="4" id="KW-1185">Reference proteome</keyword>
<dbReference type="Proteomes" id="UP000192578">
    <property type="component" value="Unassembled WGS sequence"/>
</dbReference>
<reference evidence="4" key="1">
    <citation type="submission" date="2017-01" db="EMBL/GenBank/DDBJ databases">
        <title>Comparative genomics of anhydrobiosis in the tardigrade Hypsibius dujardini.</title>
        <authorList>
            <person name="Yoshida Y."/>
            <person name="Koutsovoulos G."/>
            <person name="Laetsch D."/>
            <person name="Stevens L."/>
            <person name="Kumar S."/>
            <person name="Horikawa D."/>
            <person name="Ishino K."/>
            <person name="Komine S."/>
            <person name="Tomita M."/>
            <person name="Blaxter M."/>
            <person name="Arakawa K."/>
        </authorList>
    </citation>
    <scope>NUCLEOTIDE SEQUENCE [LARGE SCALE GENOMIC DNA]</scope>
    <source>
        <strain evidence="4">Z151</strain>
    </source>
</reference>
<feature type="domain" description="ORC6 second cyclin-like" evidence="2">
    <location>
        <begin position="112"/>
        <end position="194"/>
    </location>
</feature>
<evidence type="ECO:0000313" key="4">
    <source>
        <dbReference type="Proteomes" id="UP000192578"/>
    </source>
</evidence>
<dbReference type="InterPro" id="IPR054113">
    <property type="entry name" value="ORC6_cyclin-like_2nd"/>
</dbReference>
<organism evidence="3 4">
    <name type="scientific">Hypsibius exemplaris</name>
    <name type="common">Freshwater tardigrade</name>
    <dbReference type="NCBI Taxonomy" id="2072580"/>
    <lineage>
        <taxon>Eukaryota</taxon>
        <taxon>Metazoa</taxon>
        <taxon>Ecdysozoa</taxon>
        <taxon>Tardigrada</taxon>
        <taxon>Eutardigrada</taxon>
        <taxon>Parachela</taxon>
        <taxon>Hypsibioidea</taxon>
        <taxon>Hypsibiidae</taxon>
        <taxon>Hypsibius</taxon>
    </lineage>
</organism>
<dbReference type="Pfam" id="PF21913">
    <property type="entry name" value="ORC6_2nd"/>
    <property type="match status" value="1"/>
</dbReference>
<proteinExistence type="predicted"/>
<dbReference type="InterPro" id="IPR020529">
    <property type="entry name" value="ORC6_met/pln"/>
</dbReference>
<dbReference type="PANTHER" id="PTHR13394:SF0">
    <property type="entry name" value="ORIGIN RECOGNITION COMPLEX SUBUNIT 6"/>
    <property type="match status" value="1"/>
</dbReference>
<dbReference type="EMBL" id="MTYJ01000314">
    <property type="protein sequence ID" value="OWA53316.1"/>
    <property type="molecule type" value="Genomic_DNA"/>
</dbReference>
<dbReference type="Gene3D" id="1.10.472.10">
    <property type="entry name" value="Cyclin-like"/>
    <property type="match status" value="1"/>
</dbReference>
<dbReference type="PANTHER" id="PTHR13394">
    <property type="entry name" value="ORIGIN RECOGNITION COMPLEX SUBUNIT 6"/>
    <property type="match status" value="1"/>
</dbReference>
<evidence type="ECO:0000313" key="3">
    <source>
        <dbReference type="EMBL" id="OWA53316.1"/>
    </source>
</evidence>
<accession>A0A9X6RN36</accession>
<dbReference type="OrthoDB" id="5552484at2759"/>
<name>A0A9X6RN36_HYPEX</name>
<dbReference type="GO" id="GO:0006270">
    <property type="term" value="P:DNA replication initiation"/>
    <property type="evidence" value="ECO:0007669"/>
    <property type="project" value="TreeGrafter"/>
</dbReference>
<evidence type="ECO:0000256" key="1">
    <source>
        <dbReference type="SAM" id="MobiDB-lite"/>
    </source>
</evidence>
<evidence type="ECO:0000259" key="2">
    <source>
        <dbReference type="Pfam" id="PF21913"/>
    </source>
</evidence>
<comment type="caution">
    <text evidence="3">The sequence shown here is derived from an EMBL/GenBank/DDBJ whole genome shotgun (WGS) entry which is preliminary data.</text>
</comment>
<dbReference type="AlphaFoldDB" id="A0A9X6RN36"/>
<dbReference type="GO" id="GO:0005664">
    <property type="term" value="C:nuclear origin of replication recognition complex"/>
    <property type="evidence" value="ECO:0007669"/>
    <property type="project" value="InterPro"/>
</dbReference>
<feature type="region of interest" description="Disordered" evidence="1">
    <location>
        <begin position="200"/>
        <end position="237"/>
    </location>
</feature>
<sequence length="296" mass="32775">MATRTRGMSEGVQVEKYVDVLANNSSLSTNQRNEAVQHAQEFLRKLKSHEQSLNALKPSFEVRYVVACDLALTLLGHHVSQERGVNASGCPAKLYQTYKALASSLLQLESGVTVKDMGIRLGVEEAIPAASELLACFKSQFGNDVYEGVPDDQFVACALYVACVKLKMRAPKRELLQLSKLKAAGFAQLNEQMTPFYKPVGKVTTPSRSGKRKVNAHPASSLANDDEDHQSTSKTSPVTSCLAAEDFEAFRLRTLRTAFEELKSTDEAKYTKFVAQFQEHLPELFPPSPKRTRKCK</sequence>
<gene>
    <name evidence="3" type="ORF">BV898_17751</name>
</gene>